<accession>R9I538</accession>
<dbReference type="STRING" id="1235788.C802_02933"/>
<dbReference type="HOGENOM" id="CLU_3388052_0_0_10"/>
<dbReference type="AlphaFoldDB" id="R9I538"/>
<evidence type="ECO:0000313" key="1">
    <source>
        <dbReference type="EMBL" id="EOS11221.1"/>
    </source>
</evidence>
<dbReference type="Proteomes" id="UP000014200">
    <property type="component" value="Unassembled WGS sequence"/>
</dbReference>
<gene>
    <name evidence="1" type="ORF">C802_02933</name>
</gene>
<name>R9I538_9BACT</name>
<sequence length="32" mass="4015">MLPLSIMQRMFLRMFIRTENSCQQECRLRIRL</sequence>
<proteinExistence type="predicted"/>
<organism evidence="1 2">
    <name type="scientific">Phocaeicola sartorii</name>
    <dbReference type="NCBI Taxonomy" id="671267"/>
    <lineage>
        <taxon>Bacteria</taxon>
        <taxon>Pseudomonadati</taxon>
        <taxon>Bacteroidota</taxon>
        <taxon>Bacteroidia</taxon>
        <taxon>Bacteroidales</taxon>
        <taxon>Bacteroidaceae</taxon>
        <taxon>Phocaeicola</taxon>
    </lineage>
</organism>
<protein>
    <submittedName>
        <fullName evidence="1">Uncharacterized protein</fullName>
    </submittedName>
</protein>
<dbReference type="EMBL" id="ASSP01000018">
    <property type="protein sequence ID" value="EOS11221.1"/>
    <property type="molecule type" value="Genomic_DNA"/>
</dbReference>
<keyword evidence="2" id="KW-1185">Reference proteome</keyword>
<comment type="caution">
    <text evidence="1">The sequence shown here is derived from an EMBL/GenBank/DDBJ whole genome shotgun (WGS) entry which is preliminary data.</text>
</comment>
<reference evidence="1 2" key="1">
    <citation type="submission" date="2013-04" db="EMBL/GenBank/DDBJ databases">
        <title>The Genome Sequence of Bacteroides massiliensis dnLKV3.</title>
        <authorList>
            <consortium name="The Broad Institute Genomics Platform"/>
            <consortium name="The Broad Institute Genome Sequencing Center for Infectious Disease"/>
            <person name="Earl A."/>
            <person name="Xavier R."/>
            <person name="Kuhn K."/>
            <person name="Stappenbeck T."/>
            <person name="Walker B."/>
            <person name="Young S."/>
            <person name="Zeng Q."/>
            <person name="Gargeya S."/>
            <person name="Fitzgerald M."/>
            <person name="Haas B."/>
            <person name="Abouelleil A."/>
            <person name="Allen A.W."/>
            <person name="Alvarado L."/>
            <person name="Arachchi H.M."/>
            <person name="Berlin A.M."/>
            <person name="Chapman S.B."/>
            <person name="Gainer-Dewar J."/>
            <person name="Goldberg J."/>
            <person name="Griggs A."/>
            <person name="Gujja S."/>
            <person name="Hansen M."/>
            <person name="Howarth C."/>
            <person name="Imamovic A."/>
            <person name="Ireland A."/>
            <person name="Larimer J."/>
            <person name="McCowan C."/>
            <person name="Murphy C."/>
            <person name="Pearson M."/>
            <person name="Poon T.W."/>
            <person name="Priest M."/>
            <person name="Roberts A."/>
            <person name="Saif S."/>
            <person name="Shea T."/>
            <person name="Sisk P."/>
            <person name="Sykes S."/>
            <person name="Wortman J."/>
            <person name="Nusbaum C."/>
            <person name="Birren B."/>
        </authorList>
    </citation>
    <scope>NUCLEOTIDE SEQUENCE [LARGE SCALE GENOMIC DNA]</scope>
    <source>
        <strain evidence="2">dnLKV3</strain>
    </source>
</reference>
<evidence type="ECO:0000313" key="2">
    <source>
        <dbReference type="Proteomes" id="UP000014200"/>
    </source>
</evidence>